<dbReference type="AlphaFoldDB" id="R4KJU9"/>
<accession>R4KJU9</accession>
<dbReference type="GO" id="GO:0003677">
    <property type="term" value="F:DNA binding"/>
    <property type="evidence" value="ECO:0007669"/>
    <property type="project" value="InterPro"/>
</dbReference>
<dbReference type="Proteomes" id="UP000013520">
    <property type="component" value="Chromosome"/>
</dbReference>
<keyword evidence="3" id="KW-1185">Reference proteome</keyword>
<dbReference type="InterPro" id="IPR007159">
    <property type="entry name" value="SpoVT-AbrB_dom"/>
</dbReference>
<evidence type="ECO:0000313" key="2">
    <source>
        <dbReference type="EMBL" id="AGL01882.1"/>
    </source>
</evidence>
<organism evidence="2 3">
    <name type="scientific">Desulfoscipio gibsoniae DSM 7213</name>
    <dbReference type="NCBI Taxonomy" id="767817"/>
    <lineage>
        <taxon>Bacteria</taxon>
        <taxon>Bacillati</taxon>
        <taxon>Bacillota</taxon>
        <taxon>Clostridia</taxon>
        <taxon>Eubacteriales</taxon>
        <taxon>Desulfallaceae</taxon>
        <taxon>Desulfoscipio</taxon>
    </lineage>
</organism>
<dbReference type="OrthoDB" id="9811597at2"/>
<dbReference type="NCBIfam" id="TIGR01439">
    <property type="entry name" value="lp_hng_hel_AbrB"/>
    <property type="match status" value="1"/>
</dbReference>
<dbReference type="Gene3D" id="2.10.260.10">
    <property type="match status" value="1"/>
</dbReference>
<protein>
    <submittedName>
        <fullName evidence="2">Looped-hinge helix DNA binding domain, AbrB family</fullName>
    </submittedName>
</protein>
<dbReference type="HOGENOM" id="CLU_2439731_0_0_9"/>
<dbReference type="STRING" id="767817.Desgi_2470"/>
<dbReference type="EMBL" id="CP003273">
    <property type="protein sequence ID" value="AGL01882.1"/>
    <property type="molecule type" value="Genomic_DNA"/>
</dbReference>
<name>R4KJU9_9FIRM</name>
<sequence>MSDNRVVRYVDSVKSKKVRVWGKGQLTIPVEIRERLGIKEDSYLEVFQIGKAIVAIPERLLIKELADNFQKEMFNDDIDLEKLLLELREGNHAYETE</sequence>
<dbReference type="eggNOG" id="COG2002">
    <property type="taxonomic scope" value="Bacteria"/>
</dbReference>
<dbReference type="SUPFAM" id="SSF89447">
    <property type="entry name" value="AbrB/MazE/MraZ-like"/>
    <property type="match status" value="1"/>
</dbReference>
<reference evidence="2 3" key="1">
    <citation type="submission" date="2012-01" db="EMBL/GenBank/DDBJ databases">
        <title>Complete sequence of Desulfotomaculum gibsoniae DSM 7213.</title>
        <authorList>
            <consortium name="US DOE Joint Genome Institute"/>
            <person name="Lucas S."/>
            <person name="Han J."/>
            <person name="Lapidus A."/>
            <person name="Cheng J.-F."/>
            <person name="Goodwin L."/>
            <person name="Pitluck S."/>
            <person name="Peters L."/>
            <person name="Ovchinnikova G."/>
            <person name="Teshima H."/>
            <person name="Detter J.C."/>
            <person name="Han C."/>
            <person name="Tapia R."/>
            <person name="Land M."/>
            <person name="Hauser L."/>
            <person name="Kyrpides N."/>
            <person name="Ivanova N."/>
            <person name="Pagani I."/>
            <person name="Parshina S."/>
            <person name="Plugge C."/>
            <person name="Muyzer G."/>
            <person name="Kuever J."/>
            <person name="Ivanova A."/>
            <person name="Nazina T."/>
            <person name="Klenk H.-P."/>
            <person name="Brambilla E."/>
            <person name="Spring S."/>
            <person name="Stams A.F."/>
            <person name="Woyke T."/>
        </authorList>
    </citation>
    <scope>NUCLEOTIDE SEQUENCE [LARGE SCALE GENOMIC DNA]</scope>
    <source>
        <strain evidence="2 3">DSM 7213</strain>
    </source>
</reference>
<feature type="domain" description="SpoVT-AbrB" evidence="1">
    <location>
        <begin position="18"/>
        <end position="63"/>
    </location>
</feature>
<dbReference type="Pfam" id="PF04014">
    <property type="entry name" value="MazE_antitoxin"/>
    <property type="match status" value="1"/>
</dbReference>
<dbReference type="RefSeq" id="WP_006523126.1">
    <property type="nucleotide sequence ID" value="NC_021184.1"/>
</dbReference>
<evidence type="ECO:0000259" key="1">
    <source>
        <dbReference type="SMART" id="SM00966"/>
    </source>
</evidence>
<dbReference type="KEGG" id="dgi:Desgi_2470"/>
<dbReference type="SMART" id="SM00966">
    <property type="entry name" value="SpoVT_AbrB"/>
    <property type="match status" value="1"/>
</dbReference>
<gene>
    <name evidence="2" type="ORF">Desgi_2470</name>
</gene>
<proteinExistence type="predicted"/>
<evidence type="ECO:0000313" key="3">
    <source>
        <dbReference type="Proteomes" id="UP000013520"/>
    </source>
</evidence>
<dbReference type="InterPro" id="IPR037914">
    <property type="entry name" value="SpoVT-AbrB_sf"/>
</dbReference>